<sequence length="141" mass="16014">MYQYALMLSGSCRFAFYKFLRYANRKSRKLLRLNLGLTLLIPSIFLSVWLIGLPVFPHRHVITGFPNPFPPLFPLRRSLSLTASVPNRCVIISLLLLHCLHLLLPHCPPPTTAPLLLRRVRHLQQGGGLRPKAFVIDGLRG</sequence>
<dbReference type="AlphaFoldDB" id="A0AAN9ET27"/>
<feature type="transmembrane region" description="Helical" evidence="1">
    <location>
        <begin position="30"/>
        <end position="51"/>
    </location>
</feature>
<organism evidence="2 3">
    <name type="scientific">Clitoria ternatea</name>
    <name type="common">Butterfly pea</name>
    <dbReference type="NCBI Taxonomy" id="43366"/>
    <lineage>
        <taxon>Eukaryota</taxon>
        <taxon>Viridiplantae</taxon>
        <taxon>Streptophyta</taxon>
        <taxon>Embryophyta</taxon>
        <taxon>Tracheophyta</taxon>
        <taxon>Spermatophyta</taxon>
        <taxon>Magnoliopsida</taxon>
        <taxon>eudicotyledons</taxon>
        <taxon>Gunneridae</taxon>
        <taxon>Pentapetalae</taxon>
        <taxon>rosids</taxon>
        <taxon>fabids</taxon>
        <taxon>Fabales</taxon>
        <taxon>Fabaceae</taxon>
        <taxon>Papilionoideae</taxon>
        <taxon>50 kb inversion clade</taxon>
        <taxon>NPAAA clade</taxon>
        <taxon>indigoferoid/millettioid clade</taxon>
        <taxon>Phaseoleae</taxon>
        <taxon>Clitoria</taxon>
    </lineage>
</organism>
<evidence type="ECO:0000313" key="3">
    <source>
        <dbReference type="Proteomes" id="UP001359559"/>
    </source>
</evidence>
<evidence type="ECO:0000256" key="1">
    <source>
        <dbReference type="SAM" id="Phobius"/>
    </source>
</evidence>
<accession>A0AAN9ET27</accession>
<comment type="caution">
    <text evidence="2">The sequence shown here is derived from an EMBL/GenBank/DDBJ whole genome shotgun (WGS) entry which is preliminary data.</text>
</comment>
<protein>
    <submittedName>
        <fullName evidence="2">Uncharacterized protein</fullName>
    </submittedName>
</protein>
<dbReference type="EMBL" id="JAYKXN010000008">
    <property type="protein sequence ID" value="KAK7262851.1"/>
    <property type="molecule type" value="Genomic_DNA"/>
</dbReference>
<dbReference type="Proteomes" id="UP001359559">
    <property type="component" value="Unassembled WGS sequence"/>
</dbReference>
<reference evidence="2 3" key="1">
    <citation type="submission" date="2024-01" db="EMBL/GenBank/DDBJ databases">
        <title>The genomes of 5 underutilized Papilionoideae crops provide insights into root nodulation and disease resistance.</title>
        <authorList>
            <person name="Yuan L."/>
        </authorList>
    </citation>
    <scope>NUCLEOTIDE SEQUENCE [LARGE SCALE GENOMIC DNA]</scope>
    <source>
        <strain evidence="2">LY-2023</strain>
        <tissue evidence="2">Leaf</tissue>
    </source>
</reference>
<keyword evidence="1" id="KW-0812">Transmembrane</keyword>
<evidence type="ECO:0000313" key="2">
    <source>
        <dbReference type="EMBL" id="KAK7262851.1"/>
    </source>
</evidence>
<keyword evidence="1" id="KW-1133">Transmembrane helix</keyword>
<keyword evidence="3" id="KW-1185">Reference proteome</keyword>
<proteinExistence type="predicted"/>
<gene>
    <name evidence="2" type="ORF">RJT34_30432</name>
</gene>
<keyword evidence="1" id="KW-0472">Membrane</keyword>
<name>A0AAN9ET27_CLITE</name>